<feature type="transmembrane region" description="Helical" evidence="1">
    <location>
        <begin position="12"/>
        <end position="32"/>
    </location>
</feature>
<comment type="caution">
    <text evidence="2">The sequence shown here is derived from an EMBL/GenBank/DDBJ whole genome shotgun (WGS) entry which is preliminary data.</text>
</comment>
<dbReference type="PANTHER" id="PTHR32251:SF23">
    <property type="entry name" value="3-OXO-5-ALPHA-STEROID 4-DEHYDROGENASE (DUF1295)"/>
    <property type="match status" value="1"/>
</dbReference>
<proteinExistence type="predicted"/>
<dbReference type="PROSITE" id="PS50244">
    <property type="entry name" value="S5A_REDUCTASE"/>
    <property type="match status" value="1"/>
</dbReference>
<dbReference type="Proteomes" id="UP000309215">
    <property type="component" value="Unassembled WGS sequence"/>
</dbReference>
<protein>
    <submittedName>
        <fullName evidence="2">DUF1295 domain-containing protein</fullName>
    </submittedName>
</protein>
<evidence type="ECO:0000256" key="1">
    <source>
        <dbReference type="SAM" id="Phobius"/>
    </source>
</evidence>
<feature type="transmembrane region" description="Helical" evidence="1">
    <location>
        <begin position="38"/>
        <end position="59"/>
    </location>
</feature>
<dbReference type="GO" id="GO:0016020">
    <property type="term" value="C:membrane"/>
    <property type="evidence" value="ECO:0007669"/>
    <property type="project" value="TreeGrafter"/>
</dbReference>
<dbReference type="RefSeq" id="WP_136936084.1">
    <property type="nucleotide sequence ID" value="NZ_SSMQ01000115.1"/>
</dbReference>
<evidence type="ECO:0000313" key="2">
    <source>
        <dbReference type="EMBL" id="TKC94080.1"/>
    </source>
</evidence>
<dbReference type="OrthoDB" id="9779233at2"/>
<feature type="transmembrane region" description="Helical" evidence="1">
    <location>
        <begin position="224"/>
        <end position="241"/>
    </location>
</feature>
<feature type="transmembrane region" description="Helical" evidence="1">
    <location>
        <begin position="174"/>
        <end position="193"/>
    </location>
</feature>
<name>A0A4V5PKW9_9BACT</name>
<feature type="transmembrane region" description="Helical" evidence="1">
    <location>
        <begin position="137"/>
        <end position="162"/>
    </location>
</feature>
<dbReference type="EMBL" id="SSMQ01000115">
    <property type="protein sequence ID" value="TKC94080.1"/>
    <property type="molecule type" value="Genomic_DNA"/>
</dbReference>
<evidence type="ECO:0000313" key="3">
    <source>
        <dbReference type="Proteomes" id="UP000309215"/>
    </source>
</evidence>
<dbReference type="PANTHER" id="PTHR32251">
    <property type="entry name" value="3-OXO-5-ALPHA-STEROID 4-DEHYDROGENASE"/>
    <property type="match status" value="1"/>
</dbReference>
<feature type="transmembrane region" description="Helical" evidence="1">
    <location>
        <begin position="247"/>
        <end position="267"/>
    </location>
</feature>
<organism evidence="2 3">
    <name type="scientific">Polyangium fumosum</name>
    <dbReference type="NCBI Taxonomy" id="889272"/>
    <lineage>
        <taxon>Bacteria</taxon>
        <taxon>Pseudomonadati</taxon>
        <taxon>Myxococcota</taxon>
        <taxon>Polyangia</taxon>
        <taxon>Polyangiales</taxon>
        <taxon>Polyangiaceae</taxon>
        <taxon>Polyangium</taxon>
    </lineage>
</organism>
<accession>A0A4V5PKW9</accession>
<dbReference type="Pfam" id="PF06966">
    <property type="entry name" value="DUF1295"/>
    <property type="match status" value="1"/>
</dbReference>
<sequence>MSKAGNRARDFGIVTLAYVAGTVVGWLVYRAVAPGHSSIVAFAAADAAATVVVFVASVLCNNSSLYDAYWSVAPMVIAPAIAMSPEAAGAPMSRRILVTALVLAWGARLTWNWARGWHGLGHEDFRYVDLRRSMGRAYWLVSFLGLHFMPTVCVFLGCLSLFPALGTGTQPLSWLDAAAFVVTTGAIVLETRADAELRAFRLRNDGPGRILDTGVWAYCRHPNYLGEITFWWGLFLFALAADPGIRYPLVGPAWITCLFVFVSIPLMDKRSVARRPGYADHMNRVPALFPRLPRKAKG</sequence>
<keyword evidence="1" id="KW-1133">Transmembrane helix</keyword>
<dbReference type="Gene3D" id="1.20.120.1630">
    <property type="match status" value="1"/>
</dbReference>
<dbReference type="InterPro" id="IPR010721">
    <property type="entry name" value="UstE-like"/>
</dbReference>
<dbReference type="AlphaFoldDB" id="A0A4V5PKW9"/>
<keyword evidence="1" id="KW-0812">Transmembrane</keyword>
<keyword evidence="3" id="KW-1185">Reference proteome</keyword>
<keyword evidence="1" id="KW-0472">Membrane</keyword>
<reference evidence="2 3" key="1">
    <citation type="submission" date="2019-04" db="EMBL/GenBank/DDBJ databases">
        <authorList>
            <person name="Li Y."/>
            <person name="Wang J."/>
        </authorList>
    </citation>
    <scope>NUCLEOTIDE SEQUENCE [LARGE SCALE GENOMIC DNA]</scope>
    <source>
        <strain evidence="2 3">DSM 14668</strain>
    </source>
</reference>
<gene>
    <name evidence="2" type="ORF">E8A74_48885</name>
</gene>